<feature type="region of interest" description="Disordered" evidence="2">
    <location>
        <begin position="910"/>
        <end position="933"/>
    </location>
</feature>
<dbReference type="STRING" id="46835.A0A504Z1P2"/>
<dbReference type="GO" id="GO:0043248">
    <property type="term" value="P:proteasome assembly"/>
    <property type="evidence" value="ECO:0007669"/>
    <property type="project" value="InterPro"/>
</dbReference>
<dbReference type="InterPro" id="IPR016024">
    <property type="entry name" value="ARM-type_fold"/>
</dbReference>
<organism evidence="4 5">
    <name type="scientific">Fasciola gigantica</name>
    <name type="common">Giant liver fluke</name>
    <dbReference type="NCBI Taxonomy" id="46835"/>
    <lineage>
        <taxon>Eukaryota</taxon>
        <taxon>Metazoa</taxon>
        <taxon>Spiralia</taxon>
        <taxon>Lophotrochozoa</taxon>
        <taxon>Platyhelminthes</taxon>
        <taxon>Trematoda</taxon>
        <taxon>Digenea</taxon>
        <taxon>Plagiorchiida</taxon>
        <taxon>Echinostomata</taxon>
        <taxon>Echinostomatoidea</taxon>
        <taxon>Fasciolidae</taxon>
        <taxon>Fasciola</taxon>
    </lineage>
</organism>
<evidence type="ECO:0000313" key="5">
    <source>
        <dbReference type="Proteomes" id="UP000316759"/>
    </source>
</evidence>
<dbReference type="InterPro" id="IPR011989">
    <property type="entry name" value="ARM-like"/>
</dbReference>
<keyword evidence="1" id="KW-0677">Repeat</keyword>
<dbReference type="EMBL" id="SUNJ01000516">
    <property type="protein sequence ID" value="TPP67594.1"/>
    <property type="molecule type" value="Genomic_DNA"/>
</dbReference>
<dbReference type="GO" id="GO:0005634">
    <property type="term" value="C:nucleus"/>
    <property type="evidence" value="ECO:0007669"/>
    <property type="project" value="TreeGrafter"/>
</dbReference>
<feature type="compositionally biased region" description="Low complexity" evidence="2">
    <location>
        <begin position="1414"/>
        <end position="1437"/>
    </location>
</feature>
<accession>A0A504Z1P2</accession>
<dbReference type="SUPFAM" id="SSF48371">
    <property type="entry name" value="ARM repeat"/>
    <property type="match status" value="2"/>
</dbReference>
<feature type="region of interest" description="Disordered" evidence="2">
    <location>
        <begin position="1941"/>
        <end position="1974"/>
    </location>
</feature>
<dbReference type="PANTHER" id="PTHR23346">
    <property type="entry name" value="TRANSLATIONAL ACTIVATOR GCN1-RELATED"/>
    <property type="match status" value="1"/>
</dbReference>
<evidence type="ECO:0000313" key="4">
    <source>
        <dbReference type="EMBL" id="TPP67594.1"/>
    </source>
</evidence>
<feature type="region of interest" description="Disordered" evidence="2">
    <location>
        <begin position="714"/>
        <end position="752"/>
    </location>
</feature>
<feature type="region of interest" description="Disordered" evidence="2">
    <location>
        <begin position="350"/>
        <end position="426"/>
    </location>
</feature>
<feature type="compositionally biased region" description="Low complexity" evidence="2">
    <location>
        <begin position="1961"/>
        <end position="1972"/>
    </location>
</feature>
<dbReference type="GO" id="GO:0000502">
    <property type="term" value="C:proteasome complex"/>
    <property type="evidence" value="ECO:0007669"/>
    <property type="project" value="UniProtKB-KW"/>
</dbReference>
<dbReference type="GO" id="GO:0005737">
    <property type="term" value="C:cytoplasm"/>
    <property type="evidence" value="ECO:0007669"/>
    <property type="project" value="TreeGrafter"/>
</dbReference>
<proteinExistence type="predicted"/>
<feature type="compositionally biased region" description="Polar residues" evidence="2">
    <location>
        <begin position="404"/>
        <end position="426"/>
    </location>
</feature>
<feature type="compositionally biased region" description="Gly residues" evidence="2">
    <location>
        <begin position="714"/>
        <end position="726"/>
    </location>
</feature>
<evidence type="ECO:0000256" key="2">
    <source>
        <dbReference type="SAM" id="MobiDB-lite"/>
    </source>
</evidence>
<comment type="caution">
    <text evidence="4">The sequence shown here is derived from an EMBL/GenBank/DDBJ whole genome shotgun (WGS) entry which is preliminary data.</text>
</comment>
<feature type="compositionally biased region" description="Low complexity" evidence="2">
    <location>
        <begin position="910"/>
        <end position="923"/>
    </location>
</feature>
<dbReference type="Pfam" id="PF13001">
    <property type="entry name" value="ECM29_N"/>
    <property type="match status" value="1"/>
</dbReference>
<gene>
    <name evidence="4" type="ORF">FGIG_05215</name>
</gene>
<feature type="compositionally biased region" description="Polar residues" evidence="2">
    <location>
        <begin position="1948"/>
        <end position="1960"/>
    </location>
</feature>
<keyword evidence="4" id="KW-0647">Proteasome</keyword>
<sequence length="2625" mass="281953">MLTMAVTNEETPGPSEYIDRLALRISLADIDEQFETVVQKSLVFILKYLAKYEDHRKKLMELLGDVTRRLKCRPNIQVPVQELFLTYNDPARQVFLVNFSHLYIVIGYPRLPFPQQAKLLPVLYASLTDDKPICQHDALLHLTLPFIGNITPELVPRDLGLSELPLQRNLIMEFYSLILLAPYSIQRLNRFDGSDVVVPDGFSSYDLSRVAHERYSKITCAEDLEKFKVGLIQFYSKHFFPAEESIIPILFGYGDTRHSVVSAAAKELRTLSMIVDWEDELLLTRIMAWYLGRRRECDPRGRNEPRRPLSANMRIKLGHYLLRSRITLPGPLAPSLVEAALLALESASMPPMVNNGQQPPPPPPPQQLQQQQPQPPYNSVNSTLEHSTHVCEGGCGHAHPTPSIPMNRSSAEDSGSPGPTGTNSVQRSAAATYSLIQQRRLAEHGLDLLAHLINNVTALNGPASVAALRCLINFVYEKTPDELTYVRARGFELLSRFLGRDPNYLLKDPAQLPRLFSVLSEDNPTELKLAAAHCLRRLAITFQDAQRQNYPALRGQLSKLERLLYENIEKPDPLCRLVAVNFAGLIYPSDHIPTRYLILQALGDKDPRVRAEACMAFEQFLDPNIIHDIVYGRVKLPSFVEFVNHDTQHSRKNPFVEVERLIPVVQFIRLCLLATRGGLTPAQEAALTYETEDEVRYLINQTVRYFLTAGNGAGQSGSGTNTGSGGASVVSASTGPSPTGSPTAVSSNAPLNPEQAKRSIDTYFRLIQVVIFTRSQHTKESPDFPNYLEEVLVGNTRELITCNKQLFDRMNNVLLATPRGANCRHACASVYSVVVMETETPTQALQTAKNMLNALPSAGSPIDGESSHAVQGMFMGAAYLLERLFSRHVAIGTPSALALMNAAQATGAAASSTTDAGTAGTSTKKSRKEKQQQQKQLRADIIATIEHLVTLMSGFLIKPNSLYSVPTGSGAKDKRAADGDWYVNANVAQATVAALLEALMVLARAGCLSHLPAGTLPTSGTPNLVSSKAALIHQIASYFPTPATYGAGNSELVGALSGQPRVAQAALRALAACCMGEGTERITDATGNNNAKPVPATVTNTATGLKAGESPVFVSHPHTVHILKLMTNIAEVNDPSLHLAVGTSIADCLLGPTSPLKYHWYERSYPLLVPPEAVAAAVDSPGGVWLAGQLENLLTHRPGQVQTRPATLAAAFWALALVRRMGPPPSSLLPVRLIVDLLEEKDESVQCVAVATLGLIYDRSNEEARTELVNSLTKTIVGSEKRQGSPIYRELCGLAQQIGRPDLALSLIVLAIALPPNARLSNSSSGQHATSNVACNLAASVTYAGLVRRLGRALAPALPRLVPRIFIRRFDYARPRLRQAMENVWLGLVSYASNSATPSLVCVSSCSTLNLPTSTGQSTGTQPGQLQQQQQQTPQTSPNHVQSNSVHALASEMIEAHFNAIICEIKTQLGFNTPSGIQLSSASSNADSFVGTGTLVPSSTGQSGIGSGTQNACLRDACCLAIASLTTHPSADKRLAGHLPALLSGLLGLCDEYGSVSQPVATSREHSQSTASSSSTSPPEEAAVAVQKLVIRVLENPCSREAAAGLLPGLLPVIIDRAPWTLGSSNSEMDPIKSGRTAQPSESRRLALELLLAAARTARPSALRPALPQLVLAGLHTMASVHPSLVASLMRQPVHHLHQLHHHHHHQQQFSSSLSSIALPSQSPGSVGLTACAVQTGGSAPTAAQLQQQQPPIPVPPCGGNNKEVHMAEVLRLCVRLIDDVCLSRLVVPFTELIRAGGGSATANIGASSATGGSRGTGARESAAIATATCVFLSHLAAVNASALAAHASGRNDMCLRCSSATAGTPVLGFAPPTGESPTGSPHKLHPSPCGSAHSSPPSMCALSPTANVIHTLISDGNLVNNTDTVGNSVAPATVHRGRTSAKLAVSPGSSINSPTTATVGSPASATSVPGSGSTGGGFASLVPHTGKLLAALLSAIPGACRHPESAGKTVQGEMARTLASLLRFAKDTSVAKLFNRVRVWYLNPDSATSTNTPASASISHWACARVLHAVAHHCPDLLYAHAGITLPLIFLNRQSEPNANCLVYSKVLRDLPCQINLPLVQNPCSSIAESMDTENRASPGTTVSAKGNAHATDDLELLRTSWQETWDELVSKTPAASCSSDPAHLPCLPIALPCGSKLYSPTVTGFIEQFLHRPLLDHCGQLIQDALLDSPSWSVRTQTACALQYLCARLLSYSALLPPSVKRTGCIPSSARTTDNISTRTKDSSSTVVNDSASAAFVEDKCPSDNEIDNPEMKEVVDAVEEWVSYAWNLIAQLTYKALSSCKSWIGKVYLLRTARMLALHVRERGLAMDSAKEDTIEQLWTALLRETRAKRAESIGPGYRVEALLSLAVFAEVFSKDAIHASTNSASEDESGTDRLNDLIQLLVPQWAKREKYGVQPKSIVFNPELNESEQELGIAAVGIMWPMTNQKEEPAMRLASTIALLNLALTRSAKRAHGATLASVTAILAKLSNDQCSKLVQSSDRKTASIPQESGLLEFLTILKRIVENPKSESLREHALGCVAAFLQHLKLTNACRDQLTQILQVLSKEGSSNLNERVNEMLKGI</sequence>
<reference evidence="4 5" key="1">
    <citation type="submission" date="2019-04" db="EMBL/GenBank/DDBJ databases">
        <title>Annotation for the trematode Fasciola gigantica.</title>
        <authorList>
            <person name="Choi Y.-J."/>
        </authorList>
    </citation>
    <scope>NUCLEOTIDE SEQUENCE [LARGE SCALE GENOMIC DNA]</scope>
    <source>
        <strain evidence="4">Uganda_cow_1</strain>
    </source>
</reference>
<name>A0A504Z1P2_FASGI</name>
<dbReference type="InterPro" id="IPR024372">
    <property type="entry name" value="Ecm29_N"/>
</dbReference>
<dbReference type="Proteomes" id="UP000316759">
    <property type="component" value="Unassembled WGS sequence"/>
</dbReference>
<dbReference type="GO" id="GO:0036503">
    <property type="term" value="P:ERAD pathway"/>
    <property type="evidence" value="ECO:0007669"/>
    <property type="project" value="TreeGrafter"/>
</dbReference>
<feature type="domain" description="Proteasome component Ecm29 N-terminal" evidence="3">
    <location>
        <begin position="18"/>
        <end position="601"/>
    </location>
</feature>
<feature type="region of interest" description="Disordered" evidence="2">
    <location>
        <begin position="1869"/>
        <end position="1898"/>
    </location>
</feature>
<dbReference type="Gene3D" id="1.25.10.10">
    <property type="entry name" value="Leucine-rich Repeat Variant"/>
    <property type="match status" value="3"/>
</dbReference>
<dbReference type="OrthoDB" id="16066at2759"/>
<evidence type="ECO:0000256" key="1">
    <source>
        <dbReference type="ARBA" id="ARBA00022737"/>
    </source>
</evidence>
<keyword evidence="5" id="KW-1185">Reference proteome</keyword>
<dbReference type="GO" id="GO:0060090">
    <property type="term" value="F:molecular adaptor activity"/>
    <property type="evidence" value="ECO:0007669"/>
    <property type="project" value="InterPro"/>
</dbReference>
<dbReference type="PANTHER" id="PTHR23346:SF19">
    <property type="entry name" value="PROTEASOME ADAPTER AND SCAFFOLD PROTEIN ECM29"/>
    <property type="match status" value="1"/>
</dbReference>
<evidence type="ECO:0000259" key="3">
    <source>
        <dbReference type="Pfam" id="PF13001"/>
    </source>
</evidence>
<protein>
    <submittedName>
        <fullName evidence="4">Proteasome-associated protein ECM29</fullName>
    </submittedName>
</protein>
<feature type="region of interest" description="Disordered" evidence="2">
    <location>
        <begin position="1560"/>
        <end position="1580"/>
    </location>
</feature>
<feature type="compositionally biased region" description="Low complexity" evidence="2">
    <location>
        <begin position="1568"/>
        <end position="1580"/>
    </location>
</feature>
<feature type="region of interest" description="Disordered" evidence="2">
    <location>
        <begin position="1414"/>
        <end position="1444"/>
    </location>
</feature>
<feature type="compositionally biased region" description="Low complexity" evidence="2">
    <location>
        <begin position="727"/>
        <end position="747"/>
    </location>
</feature>